<dbReference type="Proteomes" id="UP000822688">
    <property type="component" value="Chromosome 6"/>
</dbReference>
<dbReference type="SUPFAM" id="SSF51905">
    <property type="entry name" value="FAD/NAD(P)-binding domain"/>
    <property type="match status" value="1"/>
</dbReference>
<comment type="caution">
    <text evidence="3">The sequence shown here is derived from an EMBL/GenBank/DDBJ whole genome shotgun (WGS) entry which is preliminary data.</text>
</comment>
<gene>
    <name evidence="3" type="ORF">KC19_6G142600</name>
</gene>
<dbReference type="GO" id="GO:0005737">
    <property type="term" value="C:cytoplasm"/>
    <property type="evidence" value="ECO:0007669"/>
    <property type="project" value="TreeGrafter"/>
</dbReference>
<evidence type="ECO:0000313" key="3">
    <source>
        <dbReference type="EMBL" id="KAG0570156.1"/>
    </source>
</evidence>
<dbReference type="Gene3D" id="3.50.50.60">
    <property type="entry name" value="FAD/NAD(P)-binding domain"/>
    <property type="match status" value="1"/>
</dbReference>
<keyword evidence="1" id="KW-0560">Oxidoreductase</keyword>
<dbReference type="PANTHER" id="PTHR13847">
    <property type="entry name" value="SARCOSINE DEHYDROGENASE-RELATED"/>
    <property type="match status" value="1"/>
</dbReference>
<dbReference type="Gene3D" id="3.30.9.10">
    <property type="entry name" value="D-Amino Acid Oxidase, subunit A, domain 2"/>
    <property type="match status" value="1"/>
</dbReference>
<feature type="domain" description="FAD dependent oxidoreductase" evidence="2">
    <location>
        <begin position="29"/>
        <end position="375"/>
    </location>
</feature>
<reference evidence="3 4" key="1">
    <citation type="submission" date="2020-06" db="EMBL/GenBank/DDBJ databases">
        <title>WGS assembly of Ceratodon purpureus strain R40.</title>
        <authorList>
            <person name="Carey S.B."/>
            <person name="Jenkins J."/>
            <person name="Shu S."/>
            <person name="Lovell J.T."/>
            <person name="Sreedasyam A."/>
            <person name="Maumus F."/>
            <person name="Tiley G.P."/>
            <person name="Fernandez-Pozo N."/>
            <person name="Barry K."/>
            <person name="Chen C."/>
            <person name="Wang M."/>
            <person name="Lipzen A."/>
            <person name="Daum C."/>
            <person name="Saski C.A."/>
            <person name="Payton A.C."/>
            <person name="Mcbreen J.C."/>
            <person name="Conrad R.E."/>
            <person name="Kollar L.M."/>
            <person name="Olsson S."/>
            <person name="Huttunen S."/>
            <person name="Landis J.B."/>
            <person name="Wickett N.J."/>
            <person name="Johnson M.G."/>
            <person name="Rensing S.A."/>
            <person name="Grimwood J."/>
            <person name="Schmutz J."/>
            <person name="Mcdaniel S.F."/>
        </authorList>
    </citation>
    <scope>NUCLEOTIDE SEQUENCE [LARGE SCALE GENOMIC DNA]</scope>
    <source>
        <strain evidence="3 4">R40</strain>
    </source>
</reference>
<evidence type="ECO:0000259" key="2">
    <source>
        <dbReference type="Pfam" id="PF01266"/>
    </source>
</evidence>
<dbReference type="EMBL" id="CM026427">
    <property type="protein sequence ID" value="KAG0570156.1"/>
    <property type="molecule type" value="Genomic_DNA"/>
</dbReference>
<sequence length="402" mass="42054">MSAPVASETLNSSQTTTSMATSQCGELLHVIVCGGGVIGCCTAYYLGKKGVKVTVVERTGIACAASGKAGGFLALDMCDGSAIEELARASFALHAELADELGGESYGYRRINSLNVDVEEPQAAQHPSERVLEAGTPAWIDGPIKGMPSSMGTTSTNAQVHPQLFTRAVFSAAQKKYGASLLIGEVQEVKVENQRAVGVVVDGKLIAGNAVVLALGPWSSRNPLISSFTTISALKSQSIVLLPKNPGAISAHALFLQYKTKEGKVIDPEIEIYPRGTGEVYVCGTSEQMEVPDDALKVLPRDDVTAMLQGVASTVSSHLADAEVSVSQACFLPISEDDVPVIGKLPDLEGAFVATGHSCWGILNAPATGSALAELIVDGSPRTCSLKPFDPSRFSKMRSLSQ</sequence>
<dbReference type="Pfam" id="PF01266">
    <property type="entry name" value="DAO"/>
    <property type="match status" value="1"/>
</dbReference>
<dbReference type="InterPro" id="IPR006076">
    <property type="entry name" value="FAD-dep_OxRdtase"/>
</dbReference>
<protein>
    <recommendedName>
        <fullName evidence="2">FAD dependent oxidoreductase domain-containing protein</fullName>
    </recommendedName>
</protein>
<evidence type="ECO:0000313" key="4">
    <source>
        <dbReference type="Proteomes" id="UP000822688"/>
    </source>
</evidence>
<dbReference type="FunFam" id="3.50.50.60:FF:000360">
    <property type="entry name" value="FAD-dependent oxidoreductase family protein"/>
    <property type="match status" value="1"/>
</dbReference>
<dbReference type="PANTHER" id="PTHR13847:SF150">
    <property type="entry name" value="OXIDOREDUCTASE TDA3-RELATED"/>
    <property type="match status" value="1"/>
</dbReference>
<dbReference type="InterPro" id="IPR036188">
    <property type="entry name" value="FAD/NAD-bd_sf"/>
</dbReference>
<dbReference type="AlphaFoldDB" id="A0A8T0HEC5"/>
<evidence type="ECO:0000256" key="1">
    <source>
        <dbReference type="ARBA" id="ARBA00023002"/>
    </source>
</evidence>
<keyword evidence="4" id="KW-1185">Reference proteome</keyword>
<dbReference type="GO" id="GO:0016491">
    <property type="term" value="F:oxidoreductase activity"/>
    <property type="evidence" value="ECO:0007669"/>
    <property type="project" value="UniProtKB-KW"/>
</dbReference>
<proteinExistence type="predicted"/>
<name>A0A8T0HEC5_CERPU</name>
<organism evidence="3 4">
    <name type="scientific">Ceratodon purpureus</name>
    <name type="common">Fire moss</name>
    <name type="synonym">Dicranum purpureum</name>
    <dbReference type="NCBI Taxonomy" id="3225"/>
    <lineage>
        <taxon>Eukaryota</taxon>
        <taxon>Viridiplantae</taxon>
        <taxon>Streptophyta</taxon>
        <taxon>Embryophyta</taxon>
        <taxon>Bryophyta</taxon>
        <taxon>Bryophytina</taxon>
        <taxon>Bryopsida</taxon>
        <taxon>Dicranidae</taxon>
        <taxon>Pseudoditrichales</taxon>
        <taxon>Ditrichaceae</taxon>
        <taxon>Ceratodon</taxon>
    </lineage>
</organism>
<accession>A0A8T0HEC5</accession>